<reference evidence="2" key="1">
    <citation type="journal article" date="2020" name="Stud. Mycol.">
        <title>101 Dothideomycetes genomes: a test case for predicting lifestyles and emergence of pathogens.</title>
        <authorList>
            <person name="Haridas S."/>
            <person name="Albert R."/>
            <person name="Binder M."/>
            <person name="Bloem J."/>
            <person name="Labutti K."/>
            <person name="Salamov A."/>
            <person name="Andreopoulos B."/>
            <person name="Baker S."/>
            <person name="Barry K."/>
            <person name="Bills G."/>
            <person name="Bluhm B."/>
            <person name="Cannon C."/>
            <person name="Castanera R."/>
            <person name="Culley D."/>
            <person name="Daum C."/>
            <person name="Ezra D."/>
            <person name="Gonzalez J."/>
            <person name="Henrissat B."/>
            <person name="Kuo A."/>
            <person name="Liang C."/>
            <person name="Lipzen A."/>
            <person name="Lutzoni F."/>
            <person name="Magnuson J."/>
            <person name="Mondo S."/>
            <person name="Nolan M."/>
            <person name="Ohm R."/>
            <person name="Pangilinan J."/>
            <person name="Park H.-J."/>
            <person name="Ramirez L."/>
            <person name="Alfaro M."/>
            <person name="Sun H."/>
            <person name="Tritt A."/>
            <person name="Yoshinaga Y."/>
            <person name="Zwiers L.-H."/>
            <person name="Turgeon B."/>
            <person name="Goodwin S."/>
            <person name="Spatafora J."/>
            <person name="Crous P."/>
            <person name="Grigoriev I."/>
        </authorList>
    </citation>
    <scope>NUCLEOTIDE SEQUENCE</scope>
    <source>
        <strain evidence="2">CBS 133067</strain>
    </source>
</reference>
<organism evidence="2 3">
    <name type="scientific">Rhizodiscina lignyota</name>
    <dbReference type="NCBI Taxonomy" id="1504668"/>
    <lineage>
        <taxon>Eukaryota</taxon>
        <taxon>Fungi</taxon>
        <taxon>Dikarya</taxon>
        <taxon>Ascomycota</taxon>
        <taxon>Pezizomycotina</taxon>
        <taxon>Dothideomycetes</taxon>
        <taxon>Pleosporomycetidae</taxon>
        <taxon>Aulographales</taxon>
        <taxon>Rhizodiscinaceae</taxon>
        <taxon>Rhizodiscina</taxon>
    </lineage>
</organism>
<proteinExistence type="predicted"/>
<feature type="region of interest" description="Disordered" evidence="1">
    <location>
        <begin position="201"/>
        <end position="229"/>
    </location>
</feature>
<name>A0A9P4M585_9PEZI</name>
<keyword evidence="3" id="KW-1185">Reference proteome</keyword>
<sequence length="229" mass="25699">MAQGWNFTLWLSAQQSRESLAAEPVEEDVIDLSAMAPSLIAWAKRKTEGFKSAATTPAPQDPVLSKYPPLVTSNGAVSQATITKITSKFQPASKLRPPPAKVAAAKGATRATEVTSEDVYECRELMRLKYALDVDIWSMRNVLRANRWLKEEKERRSDGAMEEIRRRVTLWNNQAQNNWTPEEWALVQEIDKCLKGESKERLRTQGAPEAAELSGEGVRGQSRWSHVYA</sequence>
<accession>A0A9P4M585</accession>
<gene>
    <name evidence="2" type="ORF">NA57DRAFT_79541</name>
</gene>
<dbReference type="Proteomes" id="UP000799772">
    <property type="component" value="Unassembled WGS sequence"/>
</dbReference>
<protein>
    <submittedName>
        <fullName evidence="2">Uncharacterized protein</fullName>
    </submittedName>
</protein>
<comment type="caution">
    <text evidence="2">The sequence shown here is derived from an EMBL/GenBank/DDBJ whole genome shotgun (WGS) entry which is preliminary data.</text>
</comment>
<evidence type="ECO:0000313" key="2">
    <source>
        <dbReference type="EMBL" id="KAF2095052.1"/>
    </source>
</evidence>
<dbReference type="OrthoDB" id="4127862at2759"/>
<evidence type="ECO:0000256" key="1">
    <source>
        <dbReference type="SAM" id="MobiDB-lite"/>
    </source>
</evidence>
<dbReference type="AlphaFoldDB" id="A0A9P4M585"/>
<evidence type="ECO:0000313" key="3">
    <source>
        <dbReference type="Proteomes" id="UP000799772"/>
    </source>
</evidence>
<dbReference type="EMBL" id="ML978132">
    <property type="protein sequence ID" value="KAF2095052.1"/>
    <property type="molecule type" value="Genomic_DNA"/>
</dbReference>